<keyword evidence="3" id="KW-1185">Reference proteome</keyword>
<dbReference type="EMBL" id="FNBE01000008">
    <property type="protein sequence ID" value="SDG01346.1"/>
    <property type="molecule type" value="Genomic_DNA"/>
</dbReference>
<dbReference type="Gene3D" id="3.40.50.720">
    <property type="entry name" value="NAD(P)-binding Rossmann-like Domain"/>
    <property type="match status" value="1"/>
</dbReference>
<dbReference type="SUPFAM" id="SSF51735">
    <property type="entry name" value="NAD(P)-binding Rossmann-fold domains"/>
    <property type="match status" value="1"/>
</dbReference>
<dbReference type="PANTHER" id="PTHR43781:SF1">
    <property type="entry name" value="SACCHAROPINE DEHYDROGENASE"/>
    <property type="match status" value="1"/>
</dbReference>
<name>A0A1G7QS44_PSEOR</name>
<feature type="domain" description="NAD(P)-binding" evidence="1">
    <location>
        <begin position="4"/>
        <end position="74"/>
    </location>
</feature>
<dbReference type="InterPro" id="IPR036291">
    <property type="entry name" value="NAD(P)-bd_dom_sf"/>
</dbReference>
<sequence>MLFGATGFTGGRTAEAMLARGLRPVLAGRNPEALGARLGCETARADVTDMASVAALVGPSDVLVSTVGPFAELGGAALAAVVAAGATYLDSTGEGPFLREVFELQGPAAQRSGARLIPAFGYDFVPGVLAGALALREAGERAARVDVGYFLTGGGRWFSRGTAESAVTVASSPAFAVADGALVTEPGGRRLRTYLVDGVPRPAFSIGALEHFALPRLAPGLRTVDVHLGWFGRASTAVHRLPPPPGIALRGLRRLTTRIPREPDPAAAAAARSETVAEVFDAGGTLLARTRLRFGDPYSLTAALLAWGAAHASEIEGVGALDPVSAFGVDALVDSACADAGITIE</sequence>
<accession>A0A1G7QS44</accession>
<organism evidence="2 3">
    <name type="scientific">Pseudonocardia oroxyli</name>
    <dbReference type="NCBI Taxonomy" id="366584"/>
    <lineage>
        <taxon>Bacteria</taxon>
        <taxon>Bacillati</taxon>
        <taxon>Actinomycetota</taxon>
        <taxon>Actinomycetes</taxon>
        <taxon>Pseudonocardiales</taxon>
        <taxon>Pseudonocardiaceae</taxon>
        <taxon>Pseudonocardia</taxon>
    </lineage>
</organism>
<dbReference type="PANTHER" id="PTHR43781">
    <property type="entry name" value="SACCHAROPINE DEHYDROGENASE"/>
    <property type="match status" value="1"/>
</dbReference>
<proteinExistence type="predicted"/>
<dbReference type="STRING" id="366584.SAMN05216377_108167"/>
<dbReference type="Proteomes" id="UP000198967">
    <property type="component" value="Unassembled WGS sequence"/>
</dbReference>
<dbReference type="InterPro" id="IPR016040">
    <property type="entry name" value="NAD(P)-bd_dom"/>
</dbReference>
<evidence type="ECO:0000259" key="1">
    <source>
        <dbReference type="Pfam" id="PF13460"/>
    </source>
</evidence>
<gene>
    <name evidence="2" type="ORF">SAMN05216377_108167</name>
</gene>
<evidence type="ECO:0000313" key="3">
    <source>
        <dbReference type="Proteomes" id="UP000198967"/>
    </source>
</evidence>
<dbReference type="Pfam" id="PF13460">
    <property type="entry name" value="NAD_binding_10"/>
    <property type="match status" value="1"/>
</dbReference>
<protein>
    <submittedName>
        <fullName evidence="2">Uncharacterized conserved protein</fullName>
    </submittedName>
</protein>
<reference evidence="2 3" key="1">
    <citation type="submission" date="2016-10" db="EMBL/GenBank/DDBJ databases">
        <authorList>
            <person name="de Groot N.N."/>
        </authorList>
    </citation>
    <scope>NUCLEOTIDE SEQUENCE [LARGE SCALE GENOMIC DNA]</scope>
    <source>
        <strain evidence="2 3">CGMCC 4.3143</strain>
    </source>
</reference>
<evidence type="ECO:0000313" key="2">
    <source>
        <dbReference type="EMBL" id="SDG01346.1"/>
    </source>
</evidence>
<dbReference type="AlphaFoldDB" id="A0A1G7QS44"/>